<reference evidence="2" key="1">
    <citation type="submission" date="2014-09" db="EMBL/GenBank/DDBJ databases">
        <authorList>
            <person name="Magalhaes I.L.F."/>
            <person name="Oliveira U."/>
            <person name="Santos F.R."/>
            <person name="Vidigal T.H.D.A."/>
            <person name="Brescovit A.D."/>
            <person name="Santos A.J."/>
        </authorList>
    </citation>
    <scope>NUCLEOTIDE SEQUENCE</scope>
    <source>
        <tissue evidence="2">Shoot tissue taken approximately 20 cm above the soil surface</tissue>
    </source>
</reference>
<evidence type="ECO:0000256" key="1">
    <source>
        <dbReference type="SAM" id="MobiDB-lite"/>
    </source>
</evidence>
<organism evidence="2">
    <name type="scientific">Arundo donax</name>
    <name type="common">Giant reed</name>
    <name type="synonym">Donax arundinaceus</name>
    <dbReference type="NCBI Taxonomy" id="35708"/>
    <lineage>
        <taxon>Eukaryota</taxon>
        <taxon>Viridiplantae</taxon>
        <taxon>Streptophyta</taxon>
        <taxon>Embryophyta</taxon>
        <taxon>Tracheophyta</taxon>
        <taxon>Spermatophyta</taxon>
        <taxon>Magnoliopsida</taxon>
        <taxon>Liliopsida</taxon>
        <taxon>Poales</taxon>
        <taxon>Poaceae</taxon>
        <taxon>PACMAD clade</taxon>
        <taxon>Arundinoideae</taxon>
        <taxon>Arundineae</taxon>
        <taxon>Arundo</taxon>
    </lineage>
</organism>
<dbReference type="AlphaFoldDB" id="A0A0A9ABJ0"/>
<name>A0A0A9ABJ0_ARUDO</name>
<evidence type="ECO:0000313" key="2">
    <source>
        <dbReference type="EMBL" id="JAD44422.1"/>
    </source>
</evidence>
<dbReference type="EMBL" id="GBRH01253473">
    <property type="protein sequence ID" value="JAD44422.1"/>
    <property type="molecule type" value="Transcribed_RNA"/>
</dbReference>
<protein>
    <submittedName>
        <fullName evidence="2">Uncharacterized protein</fullName>
    </submittedName>
</protein>
<reference evidence="2" key="2">
    <citation type="journal article" date="2015" name="Data Brief">
        <title>Shoot transcriptome of the giant reed, Arundo donax.</title>
        <authorList>
            <person name="Barrero R.A."/>
            <person name="Guerrero F.D."/>
            <person name="Moolhuijzen P."/>
            <person name="Goolsby J.A."/>
            <person name="Tidwell J."/>
            <person name="Bellgard S.E."/>
            <person name="Bellgard M.I."/>
        </authorList>
    </citation>
    <scope>NUCLEOTIDE SEQUENCE</scope>
    <source>
        <tissue evidence="2">Shoot tissue taken approximately 20 cm above the soil surface</tissue>
    </source>
</reference>
<accession>A0A0A9ABJ0</accession>
<sequence length="47" mass="4824">MSVNTLLSGCVLVALFDFDEEKVSAKGPKDPNSIASTGGPSRKGKDG</sequence>
<proteinExistence type="predicted"/>
<feature type="region of interest" description="Disordered" evidence="1">
    <location>
        <begin position="23"/>
        <end position="47"/>
    </location>
</feature>